<dbReference type="Pfam" id="PF12937">
    <property type="entry name" value="F-box-like"/>
    <property type="match status" value="1"/>
</dbReference>
<evidence type="ECO:0000313" key="2">
    <source>
        <dbReference type="EMBL" id="RAL51995.1"/>
    </source>
</evidence>
<name>A0A328E251_9ASTE</name>
<sequence>MTRPSPANRRLCAERVESNDELLTKILLLQPESTLVQLKLVCKRWFALISDPYFRFLYATSKSSPPSIYLSLYPSYLAPKLLYYSVPLTGNNRVAVQKGIRYGDIKSSCNGLVVLKFGNDLFVSNPTTNFVTQLPLHNIL</sequence>
<dbReference type="Gene3D" id="1.20.1280.50">
    <property type="match status" value="1"/>
</dbReference>
<evidence type="ECO:0000313" key="3">
    <source>
        <dbReference type="Proteomes" id="UP000249390"/>
    </source>
</evidence>
<dbReference type="AlphaFoldDB" id="A0A328E251"/>
<feature type="domain" description="F-box" evidence="1">
    <location>
        <begin position="20"/>
        <end position="53"/>
    </location>
</feature>
<organism evidence="2 3">
    <name type="scientific">Cuscuta australis</name>
    <dbReference type="NCBI Taxonomy" id="267555"/>
    <lineage>
        <taxon>Eukaryota</taxon>
        <taxon>Viridiplantae</taxon>
        <taxon>Streptophyta</taxon>
        <taxon>Embryophyta</taxon>
        <taxon>Tracheophyta</taxon>
        <taxon>Spermatophyta</taxon>
        <taxon>Magnoliopsida</taxon>
        <taxon>eudicotyledons</taxon>
        <taxon>Gunneridae</taxon>
        <taxon>Pentapetalae</taxon>
        <taxon>asterids</taxon>
        <taxon>lamiids</taxon>
        <taxon>Solanales</taxon>
        <taxon>Convolvulaceae</taxon>
        <taxon>Cuscuteae</taxon>
        <taxon>Cuscuta</taxon>
        <taxon>Cuscuta subgen. Grammica</taxon>
        <taxon>Cuscuta sect. Cleistogrammica</taxon>
    </lineage>
</organism>
<dbReference type="InterPro" id="IPR001810">
    <property type="entry name" value="F-box_dom"/>
</dbReference>
<comment type="caution">
    <text evidence="2">The sequence shown here is derived from an EMBL/GenBank/DDBJ whole genome shotgun (WGS) entry which is preliminary data.</text>
</comment>
<proteinExistence type="predicted"/>
<dbReference type="InterPro" id="IPR050796">
    <property type="entry name" value="SCF_F-box_component"/>
</dbReference>
<dbReference type="PANTHER" id="PTHR31672">
    <property type="entry name" value="BNACNNG10540D PROTEIN"/>
    <property type="match status" value="1"/>
</dbReference>
<reference evidence="2 3" key="1">
    <citation type="submission" date="2018-06" db="EMBL/GenBank/DDBJ databases">
        <title>The Genome of Cuscuta australis (Dodder) Provides Insight into the Evolution of Plant Parasitism.</title>
        <authorList>
            <person name="Liu H."/>
        </authorList>
    </citation>
    <scope>NUCLEOTIDE SEQUENCE [LARGE SCALE GENOMIC DNA]</scope>
    <source>
        <strain evidence="3">cv. Yunnan</strain>
        <tissue evidence="2">Vines</tissue>
    </source>
</reference>
<protein>
    <recommendedName>
        <fullName evidence="1">F-box domain-containing protein</fullName>
    </recommendedName>
</protein>
<accession>A0A328E251</accession>
<dbReference type="Proteomes" id="UP000249390">
    <property type="component" value="Unassembled WGS sequence"/>
</dbReference>
<keyword evidence="3" id="KW-1185">Reference proteome</keyword>
<evidence type="ECO:0000259" key="1">
    <source>
        <dbReference type="Pfam" id="PF12937"/>
    </source>
</evidence>
<gene>
    <name evidence="2" type="ORF">DM860_016493</name>
</gene>
<dbReference type="SUPFAM" id="SSF81383">
    <property type="entry name" value="F-box domain"/>
    <property type="match status" value="1"/>
</dbReference>
<dbReference type="InterPro" id="IPR036047">
    <property type="entry name" value="F-box-like_dom_sf"/>
</dbReference>
<dbReference type="EMBL" id="NQVE01000043">
    <property type="protein sequence ID" value="RAL51995.1"/>
    <property type="molecule type" value="Genomic_DNA"/>
</dbReference>